<dbReference type="RefSeq" id="XP_002999200.1">
    <property type="nucleotide sequence ID" value="XM_002999154.1"/>
</dbReference>
<dbReference type="OrthoDB" id="97863at2759"/>
<sequence length="82" mass="8960">MFDTGRVGLDVYTTTFVDVKGMIGEYTGEINVPETVPDTAALMERAKTSLIQEKHALDGLKTHEAKKEDTVRPVLNGIIIGL</sequence>
<dbReference type="InParanoid" id="D0N354"/>
<dbReference type="AlphaFoldDB" id="D0N354"/>
<dbReference type="VEuPathDB" id="FungiDB:PITG_05572"/>
<accession>D0N354</accession>
<organism evidence="1 2">
    <name type="scientific">Phytophthora infestans (strain T30-4)</name>
    <name type="common">Potato late blight agent</name>
    <dbReference type="NCBI Taxonomy" id="403677"/>
    <lineage>
        <taxon>Eukaryota</taxon>
        <taxon>Sar</taxon>
        <taxon>Stramenopiles</taxon>
        <taxon>Oomycota</taxon>
        <taxon>Peronosporomycetes</taxon>
        <taxon>Peronosporales</taxon>
        <taxon>Peronosporaceae</taxon>
        <taxon>Phytophthora</taxon>
    </lineage>
</organism>
<dbReference type="GeneID" id="9466132"/>
<dbReference type="Proteomes" id="UP000006643">
    <property type="component" value="Unassembled WGS sequence"/>
</dbReference>
<keyword evidence="2" id="KW-1185">Reference proteome</keyword>
<evidence type="ECO:0000313" key="1">
    <source>
        <dbReference type="EMBL" id="EEY69346.1"/>
    </source>
</evidence>
<protein>
    <submittedName>
        <fullName evidence="1">Uncharacterized protein</fullName>
    </submittedName>
</protein>
<proteinExistence type="predicted"/>
<dbReference type="EMBL" id="DS028124">
    <property type="protein sequence ID" value="EEY69346.1"/>
    <property type="molecule type" value="Genomic_DNA"/>
</dbReference>
<reference evidence="2" key="1">
    <citation type="journal article" date="2009" name="Nature">
        <title>Genome sequence and analysis of the Irish potato famine pathogen Phytophthora infestans.</title>
        <authorList>
            <consortium name="The Broad Institute Genome Sequencing Platform"/>
            <person name="Haas B.J."/>
            <person name="Kamoun S."/>
            <person name="Zody M.C."/>
            <person name="Jiang R.H."/>
            <person name="Handsaker R.E."/>
            <person name="Cano L.M."/>
            <person name="Grabherr M."/>
            <person name="Kodira C.D."/>
            <person name="Raffaele S."/>
            <person name="Torto-Alalibo T."/>
            <person name="Bozkurt T.O."/>
            <person name="Ah-Fong A.M."/>
            <person name="Alvarado L."/>
            <person name="Anderson V.L."/>
            <person name="Armstrong M.R."/>
            <person name="Avrova A."/>
            <person name="Baxter L."/>
            <person name="Beynon J."/>
            <person name="Boevink P.C."/>
            <person name="Bollmann S.R."/>
            <person name="Bos J.I."/>
            <person name="Bulone V."/>
            <person name="Cai G."/>
            <person name="Cakir C."/>
            <person name="Carrington J.C."/>
            <person name="Chawner M."/>
            <person name="Conti L."/>
            <person name="Costanzo S."/>
            <person name="Ewan R."/>
            <person name="Fahlgren N."/>
            <person name="Fischbach M.A."/>
            <person name="Fugelstad J."/>
            <person name="Gilroy E.M."/>
            <person name="Gnerre S."/>
            <person name="Green P.J."/>
            <person name="Grenville-Briggs L.J."/>
            <person name="Griffith J."/>
            <person name="Grunwald N.J."/>
            <person name="Horn K."/>
            <person name="Horner N.R."/>
            <person name="Hu C.H."/>
            <person name="Huitema E."/>
            <person name="Jeong D.H."/>
            <person name="Jones A.M."/>
            <person name="Jones J.D."/>
            <person name="Jones R.W."/>
            <person name="Karlsson E.K."/>
            <person name="Kunjeti S.G."/>
            <person name="Lamour K."/>
            <person name="Liu Z."/>
            <person name="Ma L."/>
            <person name="Maclean D."/>
            <person name="Chibucos M.C."/>
            <person name="McDonald H."/>
            <person name="McWalters J."/>
            <person name="Meijer H.J."/>
            <person name="Morgan W."/>
            <person name="Morris P.F."/>
            <person name="Munro C.A."/>
            <person name="O'Neill K."/>
            <person name="Ospina-Giraldo M."/>
            <person name="Pinzon A."/>
            <person name="Pritchard L."/>
            <person name="Ramsahoye B."/>
            <person name="Ren Q."/>
            <person name="Restrepo S."/>
            <person name="Roy S."/>
            <person name="Sadanandom A."/>
            <person name="Savidor A."/>
            <person name="Schornack S."/>
            <person name="Schwartz D.C."/>
            <person name="Schumann U.D."/>
            <person name="Schwessinger B."/>
            <person name="Seyer L."/>
            <person name="Sharpe T."/>
            <person name="Silvar C."/>
            <person name="Song J."/>
            <person name="Studholme D.J."/>
            <person name="Sykes S."/>
            <person name="Thines M."/>
            <person name="van de Vondervoort P.J."/>
            <person name="Phuntumart V."/>
            <person name="Wawra S."/>
            <person name="Weide R."/>
            <person name="Win J."/>
            <person name="Young C."/>
            <person name="Zhou S."/>
            <person name="Fry W."/>
            <person name="Meyers B.C."/>
            <person name="van West P."/>
            <person name="Ristaino J."/>
            <person name="Govers F."/>
            <person name="Birch P.R."/>
            <person name="Whisson S.C."/>
            <person name="Judelson H.S."/>
            <person name="Nusbaum C."/>
        </authorList>
    </citation>
    <scope>NUCLEOTIDE SEQUENCE [LARGE SCALE GENOMIC DNA]</scope>
    <source>
        <strain evidence="2">T30-4</strain>
    </source>
</reference>
<name>D0N354_PHYIT</name>
<dbReference type="HOGENOM" id="CLU_2563383_0_0_1"/>
<dbReference type="KEGG" id="pif:PITG_05572"/>
<evidence type="ECO:0000313" key="2">
    <source>
        <dbReference type="Proteomes" id="UP000006643"/>
    </source>
</evidence>
<gene>
    <name evidence="1" type="ORF">PITG_05572</name>
</gene>